<dbReference type="Gene3D" id="1.10.10.10">
    <property type="entry name" value="Winged helix-like DNA-binding domain superfamily/Winged helix DNA-binding domain"/>
    <property type="match status" value="1"/>
</dbReference>
<proteinExistence type="predicted"/>
<dbReference type="KEGG" id="hakz:J0X25_13065"/>
<evidence type="ECO:0000313" key="3">
    <source>
        <dbReference type="EMBL" id="QSW98323.1"/>
    </source>
</evidence>
<dbReference type="InterPro" id="IPR055768">
    <property type="entry name" value="DUF7344"/>
</dbReference>
<name>A0A8A2V8T5_9EURY</name>
<sequence length="117" mass="13500">MVGPQQSHESVSTVFEMLSHRRRRYALECLREYENPLPLADLADEVAVREHDAPITEIPPEEVRRIYLTLYHTHVPKLAAAEYVDYSQERDTVTLREHSERSEQLRAHLEASGCATS</sequence>
<organism evidence="3 4">
    <name type="scientific">Haloterrigena alkaliphila</name>
    <dbReference type="NCBI Taxonomy" id="2816475"/>
    <lineage>
        <taxon>Archaea</taxon>
        <taxon>Methanobacteriati</taxon>
        <taxon>Methanobacteriota</taxon>
        <taxon>Stenosarchaea group</taxon>
        <taxon>Halobacteria</taxon>
        <taxon>Halobacteriales</taxon>
        <taxon>Natrialbaceae</taxon>
        <taxon>Haloterrigena</taxon>
    </lineage>
</organism>
<evidence type="ECO:0000313" key="4">
    <source>
        <dbReference type="Proteomes" id="UP000663203"/>
    </source>
</evidence>
<protein>
    <recommendedName>
        <fullName evidence="2">DUF7344 domain-containing protein</fullName>
    </recommendedName>
</protein>
<reference evidence="3 4" key="1">
    <citation type="submission" date="2021-03" db="EMBL/GenBank/DDBJ databases">
        <title>Haloterrigena longa sp. nov. and Haloterrigena limicola sp. nov., extremely halophilic archaea isolated from a salt lake.</title>
        <authorList>
            <person name="Henglin C."/>
        </authorList>
    </citation>
    <scope>NUCLEOTIDE SEQUENCE [LARGE SCALE GENOMIC DNA]</scope>
    <source>
        <strain evidence="3 4">KZCA68</strain>
    </source>
</reference>
<dbReference type="AlphaFoldDB" id="A0A8A2V8T5"/>
<dbReference type="RefSeq" id="WP_207287933.1">
    <property type="nucleotide sequence ID" value="NZ_CP071462.1"/>
</dbReference>
<dbReference type="InterPro" id="IPR036388">
    <property type="entry name" value="WH-like_DNA-bd_sf"/>
</dbReference>
<gene>
    <name evidence="3" type="ORF">J0X25_13065</name>
</gene>
<evidence type="ECO:0000256" key="1">
    <source>
        <dbReference type="SAM" id="MobiDB-lite"/>
    </source>
</evidence>
<evidence type="ECO:0000259" key="2">
    <source>
        <dbReference type="Pfam" id="PF24035"/>
    </source>
</evidence>
<keyword evidence="4" id="KW-1185">Reference proteome</keyword>
<dbReference type="EMBL" id="CP071462">
    <property type="protein sequence ID" value="QSW98323.1"/>
    <property type="molecule type" value="Genomic_DNA"/>
</dbReference>
<dbReference type="Proteomes" id="UP000663203">
    <property type="component" value="Chromosome"/>
</dbReference>
<dbReference type="GeneID" id="63188252"/>
<feature type="compositionally biased region" description="Basic and acidic residues" evidence="1">
    <location>
        <begin position="95"/>
        <end position="109"/>
    </location>
</feature>
<accession>A0A8A2V8T5</accession>
<feature type="region of interest" description="Disordered" evidence="1">
    <location>
        <begin position="95"/>
        <end position="117"/>
    </location>
</feature>
<feature type="domain" description="DUF7344" evidence="2">
    <location>
        <begin position="15"/>
        <end position="94"/>
    </location>
</feature>
<dbReference type="Pfam" id="PF24035">
    <property type="entry name" value="DUF7344"/>
    <property type="match status" value="1"/>
</dbReference>